<feature type="transmembrane region" description="Helical" evidence="11">
    <location>
        <begin position="43"/>
        <end position="60"/>
    </location>
</feature>
<gene>
    <name evidence="12" type="ORF">Megvenef_01091</name>
</gene>
<evidence type="ECO:0000313" key="13">
    <source>
        <dbReference type="Proteomes" id="UP001291687"/>
    </source>
</evidence>
<keyword evidence="8 11" id="KW-1133">Transmembrane helix</keyword>
<dbReference type="Pfam" id="PF03219">
    <property type="entry name" value="TLC"/>
    <property type="match status" value="1"/>
</dbReference>
<evidence type="ECO:0000256" key="10">
    <source>
        <dbReference type="ARBA" id="ARBA00024792"/>
    </source>
</evidence>
<evidence type="ECO:0000256" key="2">
    <source>
        <dbReference type="ARBA" id="ARBA00007127"/>
    </source>
</evidence>
<evidence type="ECO:0000256" key="11">
    <source>
        <dbReference type="RuleBase" id="RU363121"/>
    </source>
</evidence>
<evidence type="ECO:0000256" key="4">
    <source>
        <dbReference type="ARBA" id="ARBA00022475"/>
    </source>
</evidence>
<feature type="transmembrane region" description="Helical" evidence="11">
    <location>
        <begin position="165"/>
        <end position="186"/>
    </location>
</feature>
<feature type="transmembrane region" description="Helical" evidence="11">
    <location>
        <begin position="337"/>
        <end position="356"/>
    </location>
</feature>
<keyword evidence="13" id="KW-1185">Reference proteome</keyword>
<keyword evidence="7 11" id="KW-0067">ATP-binding</keyword>
<evidence type="ECO:0000256" key="1">
    <source>
        <dbReference type="ARBA" id="ARBA00004651"/>
    </source>
</evidence>
<dbReference type="PANTHER" id="PTHR31187">
    <property type="match status" value="1"/>
</dbReference>
<feature type="transmembrane region" description="Helical" evidence="11">
    <location>
        <begin position="471"/>
        <end position="501"/>
    </location>
</feature>
<comment type="function">
    <text evidence="10 11">Provides the rickettsial cell with host ATP in exchange for rickettsial ADP. This is an obligate exchange system. This energy acquiring activity is an important component of rickettsial parasitism.</text>
</comment>
<keyword evidence="9 11" id="KW-0472">Membrane</keyword>
<dbReference type="InterPro" id="IPR004667">
    <property type="entry name" value="ADP_ATP_car_bac_type"/>
</dbReference>
<dbReference type="Proteomes" id="UP001291687">
    <property type="component" value="Unassembled WGS sequence"/>
</dbReference>
<dbReference type="NCBIfam" id="TIGR00769">
    <property type="entry name" value="AAA"/>
    <property type="match status" value="1"/>
</dbReference>
<feature type="transmembrane region" description="Helical" evidence="11">
    <location>
        <begin position="240"/>
        <end position="263"/>
    </location>
</feature>
<keyword evidence="4" id="KW-1003">Cell membrane</keyword>
<feature type="transmembrane region" description="Helical" evidence="11">
    <location>
        <begin position="363"/>
        <end position="387"/>
    </location>
</feature>
<evidence type="ECO:0000256" key="6">
    <source>
        <dbReference type="ARBA" id="ARBA00022741"/>
    </source>
</evidence>
<accession>A0ABU5ND63</accession>
<dbReference type="PANTHER" id="PTHR31187:SF1">
    <property type="entry name" value="ADP,ATP CARRIER PROTEIN 1"/>
    <property type="match status" value="1"/>
</dbReference>
<comment type="subcellular location">
    <subcellularLocation>
        <location evidence="1">Cell membrane</location>
        <topology evidence="1">Multi-pass membrane protein</topology>
    </subcellularLocation>
    <subcellularLocation>
        <location evidence="11">Membrane</location>
        <topology evidence="11">Multi-pass membrane protein</topology>
    </subcellularLocation>
</comment>
<evidence type="ECO:0000256" key="5">
    <source>
        <dbReference type="ARBA" id="ARBA00022692"/>
    </source>
</evidence>
<sequence>MTNISENNLNATKVSEIAHQSSSKFIKFLDYIWPIHKGELPKFLSITLLMFCILGIQNLIRAMKDSVINTMIGVETISFLKFWGVLPAAFIVTIIYVKLVSVMKGENIFYLIMAIFLSFFFLFAFYLFPNHELIHISPDTANRLVASFPNLKWFILLLSNWSFSLFYVIAELWPNAIFALLFWQFVNKITSVDESKRFYPLFGLLGQTGLYLSGTFLINLQVMNDYFTKVFGLGGGVSVVSIQIVIAVVTILGIIALGAFWLLNHKILDITTAENLQFRVKKNQLTLKESFHMILQSRYIRLITILLICYGIAINMVEGPWKAEAAKIYKTPTEFATFIGRYLSYTGILTVFFVLLGSNIVRVLGWLSAAVITPIMVLVTGLGFFVVANFDPVATFMMMSFAFTDPIMLAIVIGAIQNVLSKSSKYTLFDSTKEMSYVPLDEQLKTRGKAAADMIGTKLGKSASALLQSMIFVIFPAATYSSISVFLMCVFTLVCIIWVWAVVELNKEYTNACNSHGDESFF</sequence>
<evidence type="ECO:0000256" key="7">
    <source>
        <dbReference type="ARBA" id="ARBA00022840"/>
    </source>
</evidence>
<feature type="transmembrane region" description="Helical" evidence="11">
    <location>
        <begin position="198"/>
        <end position="220"/>
    </location>
</feature>
<organism evidence="12 13">
    <name type="scientific">Candidatus Megaera venefica</name>
    <dbReference type="NCBI Taxonomy" id="2055910"/>
    <lineage>
        <taxon>Bacteria</taxon>
        <taxon>Pseudomonadati</taxon>
        <taxon>Pseudomonadota</taxon>
        <taxon>Alphaproteobacteria</taxon>
        <taxon>Rickettsiales</taxon>
        <taxon>Rickettsiaceae</taxon>
        <taxon>Candidatus Megaera</taxon>
    </lineage>
</organism>
<dbReference type="EMBL" id="JARJFB010000083">
    <property type="protein sequence ID" value="MEA0971118.1"/>
    <property type="molecule type" value="Genomic_DNA"/>
</dbReference>
<comment type="caution">
    <text evidence="12">The sequence shown here is derived from an EMBL/GenBank/DDBJ whole genome shotgun (WGS) entry which is preliminary data.</text>
</comment>
<keyword evidence="5 11" id="KW-0812">Transmembrane</keyword>
<proteinExistence type="inferred from homology"/>
<feature type="transmembrane region" description="Helical" evidence="11">
    <location>
        <begin position="108"/>
        <end position="128"/>
    </location>
</feature>
<name>A0ABU5ND63_9RICK</name>
<keyword evidence="3 11" id="KW-0813">Transport</keyword>
<evidence type="ECO:0000256" key="8">
    <source>
        <dbReference type="ARBA" id="ARBA00022989"/>
    </source>
</evidence>
<keyword evidence="6 11" id="KW-0547">Nucleotide-binding</keyword>
<feature type="transmembrane region" description="Helical" evidence="11">
    <location>
        <begin position="299"/>
        <end position="317"/>
    </location>
</feature>
<feature type="transmembrane region" description="Helical" evidence="11">
    <location>
        <begin position="72"/>
        <end position="96"/>
    </location>
</feature>
<protein>
    <recommendedName>
        <fullName evidence="11">ADP,ATP carrier protein</fullName>
    </recommendedName>
</protein>
<evidence type="ECO:0000256" key="9">
    <source>
        <dbReference type="ARBA" id="ARBA00023136"/>
    </source>
</evidence>
<dbReference type="RefSeq" id="WP_322777019.1">
    <property type="nucleotide sequence ID" value="NZ_JARJFB010000083.1"/>
</dbReference>
<comment type="similarity">
    <text evidence="2 11">Belongs to the ADP/ATP translocase tlc family.</text>
</comment>
<feature type="transmembrane region" description="Helical" evidence="11">
    <location>
        <begin position="393"/>
        <end position="416"/>
    </location>
</feature>
<evidence type="ECO:0000256" key="3">
    <source>
        <dbReference type="ARBA" id="ARBA00022448"/>
    </source>
</evidence>
<reference evidence="12 13" key="1">
    <citation type="submission" date="2023-03" db="EMBL/GenBank/DDBJ databases">
        <title>Host association and intracellularity evolved multiple times independently in the Rickettsiales.</title>
        <authorList>
            <person name="Castelli M."/>
            <person name="Nardi T."/>
            <person name="Gammuto L."/>
            <person name="Bellinzona G."/>
            <person name="Sabaneyeva E."/>
            <person name="Potekhin A."/>
            <person name="Serra V."/>
            <person name="Petroni G."/>
            <person name="Sassera D."/>
        </authorList>
    </citation>
    <scope>NUCLEOTIDE SEQUENCE [LARGE SCALE GENOMIC DNA]</scope>
    <source>
        <strain evidence="12 13">Sr 2-6</strain>
    </source>
</reference>
<evidence type="ECO:0000313" key="12">
    <source>
        <dbReference type="EMBL" id="MEA0971118.1"/>
    </source>
</evidence>